<accession>A0A8S9JWC5</accession>
<proteinExistence type="predicted"/>
<feature type="compositionally biased region" description="Low complexity" evidence="1">
    <location>
        <begin position="41"/>
        <end position="51"/>
    </location>
</feature>
<feature type="compositionally biased region" description="Basic and acidic residues" evidence="1">
    <location>
        <begin position="1"/>
        <end position="31"/>
    </location>
</feature>
<comment type="caution">
    <text evidence="2">The sequence shown here is derived from an EMBL/GenBank/DDBJ whole genome shotgun (WGS) entry which is preliminary data.</text>
</comment>
<dbReference type="EMBL" id="QGKY02000246">
    <property type="protein sequence ID" value="KAF2585907.1"/>
    <property type="molecule type" value="Genomic_DNA"/>
</dbReference>
<evidence type="ECO:0000313" key="2">
    <source>
        <dbReference type="EMBL" id="KAF2585907.1"/>
    </source>
</evidence>
<organism evidence="2">
    <name type="scientific">Brassica cretica</name>
    <name type="common">Mustard</name>
    <dbReference type="NCBI Taxonomy" id="69181"/>
    <lineage>
        <taxon>Eukaryota</taxon>
        <taxon>Viridiplantae</taxon>
        <taxon>Streptophyta</taxon>
        <taxon>Embryophyta</taxon>
        <taxon>Tracheophyta</taxon>
        <taxon>Spermatophyta</taxon>
        <taxon>Magnoliopsida</taxon>
        <taxon>eudicotyledons</taxon>
        <taxon>Gunneridae</taxon>
        <taxon>Pentapetalae</taxon>
        <taxon>rosids</taxon>
        <taxon>malvids</taxon>
        <taxon>Brassicales</taxon>
        <taxon>Brassicaceae</taxon>
        <taxon>Brassiceae</taxon>
        <taxon>Brassica</taxon>
    </lineage>
</organism>
<dbReference type="AlphaFoldDB" id="A0A8S9JWC5"/>
<sequence length="51" mass="5713">MITRKTFTERKIGSERTSESRTKGTRRRAEPTRGSARRRSSTITSVSSPAS</sequence>
<feature type="region of interest" description="Disordered" evidence="1">
    <location>
        <begin position="1"/>
        <end position="51"/>
    </location>
</feature>
<protein>
    <submittedName>
        <fullName evidence="2">Uncharacterized protein</fullName>
    </submittedName>
</protein>
<reference evidence="2" key="1">
    <citation type="submission" date="2019-12" db="EMBL/GenBank/DDBJ databases">
        <title>Genome sequencing and annotation of Brassica cretica.</title>
        <authorList>
            <person name="Studholme D.J."/>
            <person name="Sarris P.F."/>
        </authorList>
    </citation>
    <scope>NUCLEOTIDE SEQUENCE</scope>
    <source>
        <strain evidence="2">PFS-102/07</strain>
        <tissue evidence="2">Leaf</tissue>
    </source>
</reference>
<name>A0A8S9JWC5_BRACR</name>
<evidence type="ECO:0000256" key="1">
    <source>
        <dbReference type="SAM" id="MobiDB-lite"/>
    </source>
</evidence>
<gene>
    <name evidence="2" type="ORF">F2Q70_00036658</name>
</gene>